<proteinExistence type="predicted"/>
<evidence type="ECO:0000313" key="2">
    <source>
        <dbReference type="Proteomes" id="UP000799755"/>
    </source>
</evidence>
<name>A0ACB6R9G9_9PLEO</name>
<comment type="caution">
    <text evidence="1">The sequence shown here is derived from an EMBL/GenBank/DDBJ whole genome shotgun (WGS) entry which is preliminary data.</text>
</comment>
<protein>
    <submittedName>
        <fullName evidence="1">Uncharacterized protein</fullName>
    </submittedName>
</protein>
<evidence type="ECO:0000313" key="1">
    <source>
        <dbReference type="EMBL" id="KAF2475933.1"/>
    </source>
</evidence>
<organism evidence="1 2">
    <name type="scientific">Lindgomyces ingoldianus</name>
    <dbReference type="NCBI Taxonomy" id="673940"/>
    <lineage>
        <taxon>Eukaryota</taxon>
        <taxon>Fungi</taxon>
        <taxon>Dikarya</taxon>
        <taxon>Ascomycota</taxon>
        <taxon>Pezizomycotina</taxon>
        <taxon>Dothideomycetes</taxon>
        <taxon>Pleosporomycetidae</taxon>
        <taxon>Pleosporales</taxon>
        <taxon>Lindgomycetaceae</taxon>
        <taxon>Lindgomyces</taxon>
    </lineage>
</organism>
<sequence length="667" mass="72929">MILSFRGNFLWPWFLFIVSSCVLAEVDPIVIKGSHFFYKTNGSEFIIRGVGYRYVDPSKNDPLANIHEWCGRDVPKLQNISTNVLLVDGVAPNTDHAGCMELLADAGIYVLVNLIPYDPDPSQYNYDMTVYNDSMKLIANMAKFTNTLGFYTPAMKMFDDSLPAYPLSKALIRDARQYISSNGFRNIPIGMTIESGITRGEDYVDNALDFASCGDVRSDFLALHLGNDTCPPSSWINRQAELFADASMPVFLTSTACNNKFNANDTANYPLETLYRNNVTTSLAGGIFYEYFATLQDPGLCTPDSRFEHIMVEGDVYSHLSSIMASITIPTISAAQYTPPPSKTTSCPTASGEWKPPGSTLPSTPHQNICACMMQTLDCVGNEVVIDKLRDPNKLIGYNRLACGYNLTDCPGTRWNQSRGEYNAFSSCSLAERLSWDLTYWSKYNNNSDGSCDIKGYINPSSGNLSDYAGAMTKQTPSNNLTAECRFLLDQAGVNGTGTITNFDFARATASPTPTRNPGKQPATLSIGAKAGIALGAAVAVILVLLLALFVLHRRKQARKSEANFDKPELDGTGVDIVEKYQGRELGAEHVAEMEHLPAEVSTVHDPPVELHGNAIVGEMPTVNDQSAELHGDTIAVELGDRSPEGGRQLERLSWVETPTAMRKGSG</sequence>
<accession>A0ACB6R9G9</accession>
<reference evidence="1" key="1">
    <citation type="journal article" date="2020" name="Stud. Mycol.">
        <title>101 Dothideomycetes genomes: a test case for predicting lifestyles and emergence of pathogens.</title>
        <authorList>
            <person name="Haridas S."/>
            <person name="Albert R."/>
            <person name="Binder M."/>
            <person name="Bloem J."/>
            <person name="Labutti K."/>
            <person name="Salamov A."/>
            <person name="Andreopoulos B."/>
            <person name="Baker S."/>
            <person name="Barry K."/>
            <person name="Bills G."/>
            <person name="Bluhm B."/>
            <person name="Cannon C."/>
            <person name="Castanera R."/>
            <person name="Culley D."/>
            <person name="Daum C."/>
            <person name="Ezra D."/>
            <person name="Gonzalez J."/>
            <person name="Henrissat B."/>
            <person name="Kuo A."/>
            <person name="Liang C."/>
            <person name="Lipzen A."/>
            <person name="Lutzoni F."/>
            <person name="Magnuson J."/>
            <person name="Mondo S."/>
            <person name="Nolan M."/>
            <person name="Ohm R."/>
            <person name="Pangilinan J."/>
            <person name="Park H.-J."/>
            <person name="Ramirez L."/>
            <person name="Alfaro M."/>
            <person name="Sun H."/>
            <person name="Tritt A."/>
            <person name="Yoshinaga Y."/>
            <person name="Zwiers L.-H."/>
            <person name="Turgeon B."/>
            <person name="Goodwin S."/>
            <person name="Spatafora J."/>
            <person name="Crous P."/>
            <person name="Grigoriev I."/>
        </authorList>
    </citation>
    <scope>NUCLEOTIDE SEQUENCE</scope>
    <source>
        <strain evidence="1">ATCC 200398</strain>
    </source>
</reference>
<gene>
    <name evidence="1" type="ORF">BDR25DRAFT_278699</name>
</gene>
<dbReference type="Proteomes" id="UP000799755">
    <property type="component" value="Unassembled WGS sequence"/>
</dbReference>
<keyword evidence="2" id="KW-1185">Reference proteome</keyword>
<dbReference type="EMBL" id="MU003495">
    <property type="protein sequence ID" value="KAF2475933.1"/>
    <property type="molecule type" value="Genomic_DNA"/>
</dbReference>